<dbReference type="HOGENOM" id="CLU_1486240_0_0_9"/>
<evidence type="ECO:0000313" key="2">
    <source>
        <dbReference type="EMBL" id="EEC58234.1"/>
    </source>
</evidence>
<keyword evidence="1" id="KW-0812">Transmembrane</keyword>
<dbReference type="EMBL" id="ABVQ01000035">
    <property type="protein sequence ID" value="EEC58234.1"/>
    <property type="molecule type" value="Genomic_DNA"/>
</dbReference>
<name>B7ARB2_9FIRM</name>
<protein>
    <submittedName>
        <fullName evidence="2">Uncharacterized protein</fullName>
    </submittedName>
</protein>
<organism evidence="2 3">
    <name type="scientific">[Bacteroides] pectinophilus ATCC 43243</name>
    <dbReference type="NCBI Taxonomy" id="483218"/>
    <lineage>
        <taxon>Bacteria</taxon>
        <taxon>Bacillati</taxon>
        <taxon>Bacillota</taxon>
        <taxon>Clostridia</taxon>
        <taxon>Eubacteriales</taxon>
    </lineage>
</organism>
<accession>B7ARB2</accession>
<feature type="transmembrane region" description="Helical" evidence="1">
    <location>
        <begin position="6"/>
        <end position="26"/>
    </location>
</feature>
<gene>
    <name evidence="2" type="ORF">BACPEC_01222</name>
</gene>
<evidence type="ECO:0000256" key="1">
    <source>
        <dbReference type="SAM" id="Phobius"/>
    </source>
</evidence>
<keyword evidence="3" id="KW-1185">Reference proteome</keyword>
<reference evidence="2 3" key="2">
    <citation type="submission" date="2008-11" db="EMBL/GenBank/DDBJ databases">
        <authorList>
            <person name="Fulton L."/>
            <person name="Clifton S."/>
            <person name="Fulton B."/>
            <person name="Xu J."/>
            <person name="Minx P."/>
            <person name="Pepin K.H."/>
            <person name="Johnson M."/>
            <person name="Bhonagiri V."/>
            <person name="Nash W.E."/>
            <person name="Mardis E.R."/>
            <person name="Wilson R.K."/>
        </authorList>
    </citation>
    <scope>NUCLEOTIDE SEQUENCE [LARGE SCALE GENOMIC DNA]</scope>
    <source>
        <strain evidence="2 3">ATCC 43243</strain>
    </source>
</reference>
<proteinExistence type="predicted"/>
<evidence type="ECO:0000313" key="3">
    <source>
        <dbReference type="Proteomes" id="UP000003136"/>
    </source>
</evidence>
<sequence>MISCVWNVFADAIIPIGVAIFGVYVAEHYARKRDWKQKQIEIQIDYLKREIEYLTEMENGVISVTRLVDKCLITRDTDKKVEIYNLVMGRLSELNIKSLSVYYELDCYNKAMNLEIDIEKYKNSIGTCISNFKKMCDSCLQEPNKELSEDKINNEISIVKNEIECAIEKITNKMVEYLKVE</sequence>
<reference evidence="2 3" key="1">
    <citation type="submission" date="2008-11" db="EMBL/GenBank/DDBJ databases">
        <title>Draft genome sequence of Bacteroides pectinophilus (ATCC 43243).</title>
        <authorList>
            <person name="Sudarsanam P."/>
            <person name="Ley R."/>
            <person name="Guruge J."/>
            <person name="Turnbaugh P.J."/>
            <person name="Mahowald M."/>
            <person name="Liep D."/>
            <person name="Gordon J."/>
        </authorList>
    </citation>
    <scope>NUCLEOTIDE SEQUENCE [LARGE SCALE GENOMIC DNA]</scope>
    <source>
        <strain evidence="2 3">ATCC 43243</strain>
    </source>
</reference>
<keyword evidence="1" id="KW-0472">Membrane</keyword>
<dbReference type="Proteomes" id="UP000003136">
    <property type="component" value="Unassembled WGS sequence"/>
</dbReference>
<keyword evidence="1" id="KW-1133">Transmembrane helix</keyword>
<comment type="caution">
    <text evidence="2">The sequence shown here is derived from an EMBL/GenBank/DDBJ whole genome shotgun (WGS) entry which is preliminary data.</text>
</comment>
<dbReference type="eggNOG" id="ENOG502ZNB9">
    <property type="taxonomic scope" value="Bacteria"/>
</dbReference>
<dbReference type="AlphaFoldDB" id="B7ARB2"/>
<dbReference type="STRING" id="483218.BACPEC_01222"/>